<dbReference type="Gene3D" id="1.10.340.70">
    <property type="match status" value="1"/>
</dbReference>
<dbReference type="Pfam" id="PF17921">
    <property type="entry name" value="Integrase_H2C2"/>
    <property type="match status" value="1"/>
</dbReference>
<protein>
    <submittedName>
        <fullName evidence="3">Uncharacterized protein LOC110773747</fullName>
    </submittedName>
</protein>
<dbReference type="AlphaFoldDB" id="A0A6P5U3R2"/>
<name>A0A6P5U3R2_PRUAV</name>
<sequence>MHAKWVSFLQKFSFVIKHTSSTSNPVANELSRRAYLLVTLTQEILGFECLRDLYEDDDDFKEIWAKCANHEPMANFFLNEGYLFKGNQLRILVSFLREKLIWDLHRGGLSGHLGRDKTIAGLEERFYWPQLKRDVGTIVPNVIFVRFRRDRYKTLDYTCLYQLLWILSLVCLKLREVWIQFLWW</sequence>
<organism evidence="2 3">
    <name type="scientific">Prunus avium</name>
    <name type="common">Cherry</name>
    <name type="synonym">Cerasus avium</name>
    <dbReference type="NCBI Taxonomy" id="42229"/>
    <lineage>
        <taxon>Eukaryota</taxon>
        <taxon>Viridiplantae</taxon>
        <taxon>Streptophyta</taxon>
        <taxon>Embryophyta</taxon>
        <taxon>Tracheophyta</taxon>
        <taxon>Spermatophyta</taxon>
        <taxon>Magnoliopsida</taxon>
        <taxon>eudicotyledons</taxon>
        <taxon>Gunneridae</taxon>
        <taxon>Pentapetalae</taxon>
        <taxon>rosids</taxon>
        <taxon>fabids</taxon>
        <taxon>Rosales</taxon>
        <taxon>Rosaceae</taxon>
        <taxon>Amygdaloideae</taxon>
        <taxon>Amygdaleae</taxon>
        <taxon>Prunus</taxon>
    </lineage>
</organism>
<evidence type="ECO:0000259" key="1">
    <source>
        <dbReference type="Pfam" id="PF17921"/>
    </source>
</evidence>
<evidence type="ECO:0000313" key="2">
    <source>
        <dbReference type="Proteomes" id="UP000515124"/>
    </source>
</evidence>
<dbReference type="PANTHER" id="PTHR37984:SF5">
    <property type="entry name" value="PROTEIN NYNRIN-LIKE"/>
    <property type="match status" value="1"/>
</dbReference>
<gene>
    <name evidence="3" type="primary">LOC110773747</name>
</gene>
<dbReference type="KEGG" id="pavi:110773747"/>
<reference evidence="3" key="1">
    <citation type="submission" date="2025-08" db="UniProtKB">
        <authorList>
            <consortium name="RefSeq"/>
        </authorList>
    </citation>
    <scope>IDENTIFICATION</scope>
</reference>
<dbReference type="RefSeq" id="XP_021833961.1">
    <property type="nucleotide sequence ID" value="XM_021978269.1"/>
</dbReference>
<dbReference type="PANTHER" id="PTHR37984">
    <property type="entry name" value="PROTEIN CBG26694"/>
    <property type="match status" value="1"/>
</dbReference>
<dbReference type="InterPro" id="IPR050951">
    <property type="entry name" value="Retrovirus_Pol_polyprotein"/>
</dbReference>
<proteinExistence type="predicted"/>
<evidence type="ECO:0000313" key="3">
    <source>
        <dbReference type="RefSeq" id="XP_021833961.1"/>
    </source>
</evidence>
<dbReference type="Proteomes" id="UP000515124">
    <property type="component" value="Unplaced"/>
</dbReference>
<keyword evidence="2" id="KW-1185">Reference proteome</keyword>
<feature type="domain" description="Integrase zinc-binding" evidence="1">
    <location>
        <begin position="96"/>
        <end position="139"/>
    </location>
</feature>
<dbReference type="InterPro" id="IPR041588">
    <property type="entry name" value="Integrase_H2C2"/>
</dbReference>
<accession>A0A6P5U3R2</accession>
<dbReference type="GeneID" id="110773747"/>